<evidence type="ECO:0000313" key="3">
    <source>
        <dbReference type="Proteomes" id="UP000019373"/>
    </source>
</evidence>
<proteinExistence type="predicted"/>
<dbReference type="HOGENOM" id="CLU_687020_0_0_1"/>
<accession>U1HY58</accession>
<feature type="region of interest" description="Disordered" evidence="1">
    <location>
        <begin position="1"/>
        <end position="23"/>
    </location>
</feature>
<dbReference type="RefSeq" id="XP_007786938.1">
    <property type="nucleotide sequence ID" value="XM_007788748.1"/>
</dbReference>
<dbReference type="PANTHER" id="PTHR37535:SF4">
    <property type="entry name" value="FLUG DOMAIN-CONTAINING PROTEIN"/>
    <property type="match status" value="1"/>
</dbReference>
<dbReference type="AlphaFoldDB" id="U1HY58"/>
<reference evidence="3" key="1">
    <citation type="journal article" date="2014" name="BMC Genomics">
        <title>Genome characteristics reveal the impact of lichenization on lichen-forming fungus Endocarpon pusillum Hedwig (Verrucariales, Ascomycota).</title>
        <authorList>
            <person name="Wang Y.-Y."/>
            <person name="Liu B."/>
            <person name="Zhang X.-Y."/>
            <person name="Zhou Q.-M."/>
            <person name="Zhang T."/>
            <person name="Li H."/>
            <person name="Yu Y.-F."/>
            <person name="Zhang X.-L."/>
            <person name="Hao X.-Y."/>
            <person name="Wang M."/>
            <person name="Wang L."/>
            <person name="Wei J.-C."/>
        </authorList>
    </citation>
    <scope>NUCLEOTIDE SEQUENCE [LARGE SCALE GENOMIC DNA]</scope>
    <source>
        <strain evidence="3">Z07020 / HMAS-L-300199</strain>
    </source>
</reference>
<dbReference type="PANTHER" id="PTHR37535">
    <property type="entry name" value="FLUG DOMAIN PROTEIN"/>
    <property type="match status" value="1"/>
</dbReference>
<dbReference type="EMBL" id="KE720798">
    <property type="protein sequence ID" value="ERF75780.1"/>
    <property type="molecule type" value="Genomic_DNA"/>
</dbReference>
<dbReference type="InterPro" id="IPR021842">
    <property type="entry name" value="DUF3435"/>
</dbReference>
<dbReference type="GeneID" id="19236665"/>
<sequence>MSEAIKMDMKNGRRNRGNPPKIKFTERHDTPAFCLVKAICGIAFKDGAFVSEWIREPEDIYGIKIPDRLQSVPIKWAAEWKQTPVFRRTVRDVKGNLETSPTLATQYHQMANWNLRLGKSFGLKEPFEFKTLRRAAAAVLPEGVRSQAMGHVNGSIHERSYRNEVVDTDIVSAFLETPSDKSTMKLIGHTSLTRDPNAPTKPTPAHRHQVQEDTEIIEARRMLDSQTQTIINRYRSLAQATRNAQHDLKLQAELDHHAQLKREHNALFKRKLRAVFEQSRKQYFETLGVICLQNQHTGNPEPPRPDEQPFRFLEREDLIRLLFPRSLPTSPQQQVENSSKIIRLISTFAITPSRLPVPTPLFLWRDFDLRITTVSRVMLCRYTKLYTALEPLLASIDNPCH</sequence>
<dbReference type="Pfam" id="PF11917">
    <property type="entry name" value="DUF3435"/>
    <property type="match status" value="1"/>
</dbReference>
<evidence type="ECO:0000256" key="1">
    <source>
        <dbReference type="SAM" id="MobiDB-lite"/>
    </source>
</evidence>
<dbReference type="OMA" id="TIINRYR"/>
<feature type="compositionally biased region" description="Basic and acidic residues" evidence="1">
    <location>
        <begin position="1"/>
        <end position="11"/>
    </location>
</feature>
<dbReference type="eggNOG" id="ENOG502SPA8">
    <property type="taxonomic scope" value="Eukaryota"/>
</dbReference>
<name>U1HY58_ENDPU</name>
<protein>
    <submittedName>
        <fullName evidence="2">Uncharacterized protein</fullName>
    </submittedName>
</protein>
<keyword evidence="3" id="KW-1185">Reference proteome</keyword>
<dbReference type="Proteomes" id="UP000019373">
    <property type="component" value="Unassembled WGS sequence"/>
</dbReference>
<evidence type="ECO:0000313" key="2">
    <source>
        <dbReference type="EMBL" id="ERF75780.1"/>
    </source>
</evidence>
<organism evidence="2 3">
    <name type="scientific">Endocarpon pusillum (strain Z07020 / HMAS-L-300199)</name>
    <name type="common">Lichen-forming fungus</name>
    <dbReference type="NCBI Taxonomy" id="1263415"/>
    <lineage>
        <taxon>Eukaryota</taxon>
        <taxon>Fungi</taxon>
        <taxon>Dikarya</taxon>
        <taxon>Ascomycota</taxon>
        <taxon>Pezizomycotina</taxon>
        <taxon>Eurotiomycetes</taxon>
        <taxon>Chaetothyriomycetidae</taxon>
        <taxon>Verrucariales</taxon>
        <taxon>Verrucariaceae</taxon>
        <taxon>Endocarpon</taxon>
    </lineage>
</organism>
<gene>
    <name evidence="2" type="ORF">EPUS_01610</name>
</gene>
<dbReference type="OrthoDB" id="5400098at2759"/>